<evidence type="ECO:0000313" key="1">
    <source>
        <dbReference type="EMBL" id="KKL80375.1"/>
    </source>
</evidence>
<proteinExistence type="predicted"/>
<organism evidence="1">
    <name type="scientific">marine sediment metagenome</name>
    <dbReference type="NCBI Taxonomy" id="412755"/>
    <lineage>
        <taxon>unclassified sequences</taxon>
        <taxon>metagenomes</taxon>
        <taxon>ecological metagenomes</taxon>
    </lineage>
</organism>
<reference evidence="1" key="1">
    <citation type="journal article" date="2015" name="Nature">
        <title>Complex archaea that bridge the gap between prokaryotes and eukaryotes.</title>
        <authorList>
            <person name="Spang A."/>
            <person name="Saw J.H."/>
            <person name="Jorgensen S.L."/>
            <person name="Zaremba-Niedzwiedzka K."/>
            <person name="Martijn J."/>
            <person name="Lind A.E."/>
            <person name="van Eijk R."/>
            <person name="Schleper C."/>
            <person name="Guy L."/>
            <person name="Ettema T.J."/>
        </authorList>
    </citation>
    <scope>NUCLEOTIDE SEQUENCE</scope>
</reference>
<dbReference type="AlphaFoldDB" id="A0A0F9HFC5"/>
<name>A0A0F9HFC5_9ZZZZ</name>
<protein>
    <submittedName>
        <fullName evidence="1">Uncharacterized protein</fullName>
    </submittedName>
</protein>
<gene>
    <name evidence="1" type="ORF">LCGC14_2005430</name>
</gene>
<accession>A0A0F9HFC5</accession>
<sequence>MNEITYVDNGRIEYCPLWWHKEGLRQTATGYGLKLTTPYKTEYNGRMYRVYAACVSNVGSLYILSKGKRLVLRNEDISEVTH</sequence>
<dbReference type="EMBL" id="LAZR01022871">
    <property type="protein sequence ID" value="KKL80375.1"/>
    <property type="molecule type" value="Genomic_DNA"/>
</dbReference>
<comment type="caution">
    <text evidence="1">The sequence shown here is derived from an EMBL/GenBank/DDBJ whole genome shotgun (WGS) entry which is preliminary data.</text>
</comment>